<reference evidence="1 2" key="1">
    <citation type="submission" date="2017-04" db="EMBL/GenBank/DDBJ databases">
        <authorList>
            <person name="Afonso C.L."/>
            <person name="Miller P.J."/>
            <person name="Scott M.A."/>
            <person name="Spackman E."/>
            <person name="Goraichik I."/>
            <person name="Dimitrov K.M."/>
            <person name="Suarez D.L."/>
            <person name="Swayne D.E."/>
        </authorList>
    </citation>
    <scope>NUCLEOTIDE SEQUENCE [LARGE SCALE GENOMIC DNA]</scope>
    <source>
        <strain evidence="1 2">DSM 12555</strain>
    </source>
</reference>
<accession>A0A1W1XTT2</accession>
<evidence type="ECO:0000313" key="2">
    <source>
        <dbReference type="Proteomes" id="UP000192468"/>
    </source>
</evidence>
<dbReference type="Proteomes" id="UP000192468">
    <property type="component" value="Unassembled WGS sequence"/>
</dbReference>
<keyword evidence="2" id="KW-1185">Reference proteome</keyword>
<dbReference type="SUPFAM" id="SSF55008">
    <property type="entry name" value="HMA, heavy metal-associated domain"/>
    <property type="match status" value="1"/>
</dbReference>
<dbReference type="InterPro" id="IPR036163">
    <property type="entry name" value="HMA_dom_sf"/>
</dbReference>
<dbReference type="EMBL" id="FWXH01000016">
    <property type="protein sequence ID" value="SMC27274.1"/>
    <property type="molecule type" value="Genomic_DNA"/>
</dbReference>
<dbReference type="GO" id="GO:0046872">
    <property type="term" value="F:metal ion binding"/>
    <property type="evidence" value="ECO:0007669"/>
    <property type="project" value="InterPro"/>
</dbReference>
<dbReference type="STRING" id="1121291.SAMN02745134_03113"/>
<dbReference type="RefSeq" id="WP_084117035.1">
    <property type="nucleotide sequence ID" value="NZ_FWXH01000016.1"/>
</dbReference>
<dbReference type="Gene3D" id="3.30.70.100">
    <property type="match status" value="1"/>
</dbReference>
<name>A0A1W1XTT2_9CLOT</name>
<dbReference type="AlphaFoldDB" id="A0A1W1XTT2"/>
<organism evidence="1 2">
    <name type="scientific">Clostridium acidisoli DSM 12555</name>
    <dbReference type="NCBI Taxonomy" id="1121291"/>
    <lineage>
        <taxon>Bacteria</taxon>
        <taxon>Bacillati</taxon>
        <taxon>Bacillota</taxon>
        <taxon>Clostridia</taxon>
        <taxon>Eubacteriales</taxon>
        <taxon>Clostridiaceae</taxon>
        <taxon>Clostridium</taxon>
    </lineage>
</organism>
<sequence>MKSTLKICNMKTLRDVSIVRNSIARNEGVVACQLNREKGEVEIVYDNYLLDINIVIEDLEELGFNVV</sequence>
<gene>
    <name evidence="1" type="ORF">SAMN02745134_03113</name>
</gene>
<protein>
    <submittedName>
        <fullName evidence="1">Copper chaperone CopZ</fullName>
    </submittedName>
</protein>
<proteinExistence type="predicted"/>
<dbReference type="OrthoDB" id="1932203at2"/>
<evidence type="ECO:0000313" key="1">
    <source>
        <dbReference type="EMBL" id="SMC27274.1"/>
    </source>
</evidence>